<evidence type="ECO:0000256" key="5">
    <source>
        <dbReference type="ARBA" id="ARBA00022691"/>
    </source>
</evidence>
<proteinExistence type="predicted"/>
<dbReference type="Gene3D" id="3.40.50.150">
    <property type="entry name" value="Vaccinia Virus protein VP39"/>
    <property type="match status" value="1"/>
</dbReference>
<feature type="region of interest" description="Disordered" evidence="7">
    <location>
        <begin position="679"/>
        <end position="700"/>
    </location>
</feature>
<keyword evidence="6" id="KW-0378">Hydrolase</keyword>
<dbReference type="Gene3D" id="3.40.50.180">
    <property type="entry name" value="Methylesterase CheB, C-terminal domain"/>
    <property type="match status" value="1"/>
</dbReference>
<dbReference type="GO" id="GO:0005737">
    <property type="term" value="C:cytoplasm"/>
    <property type="evidence" value="ECO:0007669"/>
    <property type="project" value="InterPro"/>
</dbReference>
<dbReference type="EC" id="2.1.1.80" evidence="2"/>
<dbReference type="InterPro" id="IPR029063">
    <property type="entry name" value="SAM-dependent_MTases_sf"/>
</dbReference>
<dbReference type="InterPro" id="IPR000700">
    <property type="entry name" value="PAS-assoc_C"/>
</dbReference>
<feature type="compositionally biased region" description="Basic and acidic residues" evidence="7">
    <location>
        <begin position="679"/>
        <end position="693"/>
    </location>
</feature>
<comment type="catalytic activity">
    <reaction evidence="1">
        <text>L-glutamyl-[protein] + S-adenosyl-L-methionine = [protein]-L-glutamate 5-O-methyl ester + S-adenosyl-L-homocysteine</text>
        <dbReference type="Rhea" id="RHEA:24452"/>
        <dbReference type="Rhea" id="RHEA-COMP:10208"/>
        <dbReference type="Rhea" id="RHEA-COMP:10311"/>
        <dbReference type="ChEBI" id="CHEBI:29973"/>
        <dbReference type="ChEBI" id="CHEBI:57856"/>
        <dbReference type="ChEBI" id="CHEBI:59789"/>
        <dbReference type="ChEBI" id="CHEBI:82795"/>
        <dbReference type="EC" id="2.1.1.80"/>
    </reaction>
</comment>
<dbReference type="InterPro" id="IPR036804">
    <property type="entry name" value="CheR_N_sf"/>
</dbReference>
<dbReference type="Gene3D" id="1.10.287.620">
    <property type="entry name" value="Helix Hairpins"/>
    <property type="match status" value="1"/>
</dbReference>
<dbReference type="PANTHER" id="PTHR24422:SF27">
    <property type="entry name" value="PROTEIN-GLUTAMATE O-METHYLTRANSFERASE"/>
    <property type="match status" value="1"/>
</dbReference>
<keyword evidence="3" id="KW-0489">Methyltransferase</keyword>
<dbReference type="GO" id="GO:0008984">
    <property type="term" value="F:protein-glutamate methylesterase activity"/>
    <property type="evidence" value="ECO:0007669"/>
    <property type="project" value="InterPro"/>
</dbReference>
<keyword evidence="5" id="KW-0949">S-adenosyl-L-methionine</keyword>
<dbReference type="SUPFAM" id="SSF47757">
    <property type="entry name" value="Chemotaxis receptor methyltransferase CheR, N-terminal domain"/>
    <property type="match status" value="1"/>
</dbReference>
<keyword evidence="6" id="KW-0145">Chemotaxis</keyword>
<dbReference type="AlphaFoldDB" id="A0A1I7JMH2"/>
<dbReference type="InterPro" id="IPR022641">
    <property type="entry name" value="CheR_N"/>
</dbReference>
<name>A0A1I7JMH2_9BURK</name>
<evidence type="ECO:0000256" key="6">
    <source>
        <dbReference type="PROSITE-ProRule" id="PRU00050"/>
    </source>
</evidence>
<evidence type="ECO:0000256" key="2">
    <source>
        <dbReference type="ARBA" id="ARBA00012534"/>
    </source>
</evidence>
<dbReference type="PROSITE" id="PS50123">
    <property type="entry name" value="CHER"/>
    <property type="match status" value="1"/>
</dbReference>
<dbReference type="PROSITE" id="PS50113">
    <property type="entry name" value="PAC"/>
    <property type="match status" value="1"/>
</dbReference>
<dbReference type="RefSeq" id="WP_093556249.1">
    <property type="nucleotide sequence ID" value="NZ_FPBO01000012.1"/>
</dbReference>
<dbReference type="InterPro" id="IPR050903">
    <property type="entry name" value="Bact_Chemotaxis_MeTrfase"/>
</dbReference>
<dbReference type="GO" id="GO:0006935">
    <property type="term" value="P:chemotaxis"/>
    <property type="evidence" value="ECO:0007669"/>
    <property type="project" value="UniProtKB-UniRule"/>
</dbReference>
<dbReference type="InterPro" id="IPR000673">
    <property type="entry name" value="Sig_transdc_resp-reg_Me-estase"/>
</dbReference>
<dbReference type="PRINTS" id="PR00996">
    <property type="entry name" value="CHERMTFRASE"/>
</dbReference>
<dbReference type="Pfam" id="PF01739">
    <property type="entry name" value="CheR"/>
    <property type="match status" value="1"/>
</dbReference>
<sequence>MSKRDNVPTPPPDASATGPLIPEYLEPPVPAVPVVGIGASAGGLEPICGLLAAIPAGSGMAYVVVQHLDPRHPGMLPPLLQRVTAMPVREAMHGMRVEADCVYVIPAGGELGFERGALTVCAPAPRPPGAPHLAIDAFFAALALERGELAAGVLLSGAGMDGTCGMRAIQDAGGLTLVQRPSTAQFEPMPQNAIDAGVADIVELPARMAQRIVDWHRGRRPLRLLRGTGMARHSALGELLMLLQDHTGNDFSDYKLNTVMRRIERRMNLHQFRTLVEYVALLRDNPGEVDLLFKEMLIGVTSFFRDEAVWDELRTLVLPRLLAAHPDGADFKAWVPACSTGEEAYTLAIVFNEALAELRPAARYTLQIFATDLDPDAIDRARHGCFPLGLAQALPEARLQRSFTVEDQGYRIRKELRNMIIFAEQNVISDPPFTKLDLLCCRNLLIYFSARLQQQLIPLFHYALKPDGCLVLGNADTPGQCSDLFAPVAGGSRIFRRLEGGQRLPLKHFSNRVALSATPQPYEARAASMSGNLQSQVEQQLLKTHTPAAVLLNRDGDILYIHGRTGAYLEPAAGKANWNIHAMVREPLRYALEDLLRRAGEGEGAVGQGGIALQDGHGAARLVNLVVEPLGGEQGQEMLLVTFASAPAPARRRREPVTPRVAELERQLEQARLEVRTVRDEMQTSREELRSANEELQSTNEELQSANAELTMSKEEMQSLNEELYTVNAELQSKVDDLSLVNSDMRNLLNSTDIATIFLDSALHIRRFTTPATQIYKLIASDVQRPLSDIANDLDYPELERDAQEVLRTLVFSEKQVAARDGRWFTARIMPYRTADNVIEGVVLTFLNITEAKRLETQLRLLSGRVRDAGGGQ</sequence>
<dbReference type="Pfam" id="PF01339">
    <property type="entry name" value="CheB_methylest"/>
    <property type="match status" value="1"/>
</dbReference>
<feature type="domain" description="PAC" evidence="8">
    <location>
        <begin position="811"/>
        <end position="861"/>
    </location>
</feature>
<dbReference type="InterPro" id="IPR000780">
    <property type="entry name" value="CheR_MeTrfase"/>
</dbReference>
<dbReference type="GO" id="GO:0000156">
    <property type="term" value="F:phosphorelay response regulator activity"/>
    <property type="evidence" value="ECO:0007669"/>
    <property type="project" value="InterPro"/>
</dbReference>
<dbReference type="Pfam" id="PF13596">
    <property type="entry name" value="PAS_10"/>
    <property type="match status" value="1"/>
</dbReference>
<evidence type="ECO:0000259" key="9">
    <source>
        <dbReference type="PROSITE" id="PS50122"/>
    </source>
</evidence>
<dbReference type="GO" id="GO:0008983">
    <property type="term" value="F:protein-glutamate O-methyltransferase activity"/>
    <property type="evidence" value="ECO:0007669"/>
    <property type="project" value="UniProtKB-EC"/>
</dbReference>
<feature type="domain" description="CheR-type methyltransferase" evidence="10">
    <location>
        <begin position="242"/>
        <end position="477"/>
    </location>
</feature>
<dbReference type="STRING" id="1035707.SAMN05216552_101253"/>
<accession>A0A1I7JMH2</accession>
<evidence type="ECO:0000256" key="1">
    <source>
        <dbReference type="ARBA" id="ARBA00001541"/>
    </source>
</evidence>
<keyword evidence="4" id="KW-0808">Transferase</keyword>
<dbReference type="Proteomes" id="UP000199391">
    <property type="component" value="Unassembled WGS sequence"/>
</dbReference>
<dbReference type="OrthoDB" id="9816309at2"/>
<reference evidence="12" key="1">
    <citation type="submission" date="2016-10" db="EMBL/GenBank/DDBJ databases">
        <authorList>
            <person name="Varghese N."/>
            <person name="Submissions S."/>
        </authorList>
    </citation>
    <scope>NUCLEOTIDE SEQUENCE [LARGE SCALE GENOMIC DNA]</scope>
    <source>
        <strain evidence="12">CGMCC 1.11014</strain>
    </source>
</reference>
<evidence type="ECO:0000313" key="12">
    <source>
        <dbReference type="Proteomes" id="UP000199391"/>
    </source>
</evidence>
<dbReference type="Gene3D" id="1.10.155.10">
    <property type="entry name" value="Chemotaxis receptor methyltransferase CheR, N-terminal domain"/>
    <property type="match status" value="1"/>
</dbReference>
<dbReference type="GO" id="GO:0032259">
    <property type="term" value="P:methylation"/>
    <property type="evidence" value="ECO:0007669"/>
    <property type="project" value="UniProtKB-KW"/>
</dbReference>
<dbReference type="InterPro" id="IPR035965">
    <property type="entry name" value="PAS-like_dom_sf"/>
</dbReference>
<dbReference type="SUPFAM" id="SSF53335">
    <property type="entry name" value="S-adenosyl-L-methionine-dependent methyltransferases"/>
    <property type="match status" value="1"/>
</dbReference>
<feature type="active site" evidence="6">
    <location>
        <position position="40"/>
    </location>
</feature>
<feature type="domain" description="CheB-type methylesterase" evidence="9">
    <location>
        <begin position="28"/>
        <end position="215"/>
    </location>
</feature>
<evidence type="ECO:0000256" key="4">
    <source>
        <dbReference type="ARBA" id="ARBA00022679"/>
    </source>
</evidence>
<evidence type="ECO:0000259" key="8">
    <source>
        <dbReference type="PROSITE" id="PS50113"/>
    </source>
</evidence>
<evidence type="ECO:0000313" key="11">
    <source>
        <dbReference type="EMBL" id="SFU86330.1"/>
    </source>
</evidence>
<evidence type="ECO:0000256" key="7">
    <source>
        <dbReference type="SAM" id="MobiDB-lite"/>
    </source>
</evidence>
<evidence type="ECO:0000256" key="3">
    <source>
        <dbReference type="ARBA" id="ARBA00022603"/>
    </source>
</evidence>
<dbReference type="Gene3D" id="3.30.450.20">
    <property type="entry name" value="PAS domain"/>
    <property type="match status" value="1"/>
</dbReference>
<dbReference type="PANTHER" id="PTHR24422">
    <property type="entry name" value="CHEMOTAXIS PROTEIN METHYLTRANSFERASE"/>
    <property type="match status" value="1"/>
</dbReference>
<dbReference type="Pfam" id="PF03705">
    <property type="entry name" value="CheR_N"/>
    <property type="match status" value="1"/>
</dbReference>
<dbReference type="SUPFAM" id="SSF52738">
    <property type="entry name" value="Methylesterase CheB, C-terminal domain"/>
    <property type="match status" value="1"/>
</dbReference>
<dbReference type="SMART" id="SM00138">
    <property type="entry name" value="MeTrc"/>
    <property type="match status" value="1"/>
</dbReference>
<dbReference type="CDD" id="cd16434">
    <property type="entry name" value="CheB-CheR_fusion"/>
    <property type="match status" value="1"/>
</dbReference>
<feature type="active site" evidence="6">
    <location>
        <position position="161"/>
    </location>
</feature>
<feature type="active site" evidence="6">
    <location>
        <position position="67"/>
    </location>
</feature>
<keyword evidence="12" id="KW-1185">Reference proteome</keyword>
<dbReference type="PROSITE" id="PS50122">
    <property type="entry name" value="CHEB"/>
    <property type="match status" value="1"/>
</dbReference>
<feature type="region of interest" description="Disordered" evidence="7">
    <location>
        <begin position="1"/>
        <end position="22"/>
    </location>
</feature>
<dbReference type="SUPFAM" id="SSF55785">
    <property type="entry name" value="PYP-like sensor domain (PAS domain)"/>
    <property type="match status" value="1"/>
</dbReference>
<gene>
    <name evidence="11" type="ORF">SAMN05216552_101253</name>
</gene>
<dbReference type="EMBL" id="FPBO01000012">
    <property type="protein sequence ID" value="SFU86330.1"/>
    <property type="molecule type" value="Genomic_DNA"/>
</dbReference>
<protein>
    <recommendedName>
        <fullName evidence="2">protein-glutamate O-methyltransferase</fullName>
        <ecNumber evidence="2">2.1.1.80</ecNumber>
    </recommendedName>
</protein>
<dbReference type="InterPro" id="IPR035909">
    <property type="entry name" value="CheB_C"/>
</dbReference>
<dbReference type="InterPro" id="IPR022642">
    <property type="entry name" value="CheR_C"/>
</dbReference>
<organism evidence="11 12">
    <name type="scientific">Pseudoduganella namucuonensis</name>
    <dbReference type="NCBI Taxonomy" id="1035707"/>
    <lineage>
        <taxon>Bacteria</taxon>
        <taxon>Pseudomonadati</taxon>
        <taxon>Pseudomonadota</taxon>
        <taxon>Betaproteobacteria</taxon>
        <taxon>Burkholderiales</taxon>
        <taxon>Oxalobacteraceae</taxon>
        <taxon>Telluria group</taxon>
        <taxon>Pseudoduganella</taxon>
    </lineage>
</organism>
<evidence type="ECO:0000259" key="10">
    <source>
        <dbReference type="PROSITE" id="PS50123"/>
    </source>
</evidence>